<evidence type="ECO:0000259" key="8">
    <source>
        <dbReference type="PROSITE" id="PS51468"/>
    </source>
</evidence>
<protein>
    <recommendedName>
        <fullName evidence="4">Poly [ADP-ribose] polymerase</fullName>
        <shortName evidence="4">PARP</shortName>
        <ecNumber evidence="4">2.4.2.-</ecNumber>
    </recommendedName>
</protein>
<dbReference type="PROSITE" id="PS51468">
    <property type="entry name" value="VIT"/>
    <property type="match status" value="1"/>
</dbReference>
<dbReference type="Proteomes" id="UP000663852">
    <property type="component" value="Unassembled WGS sequence"/>
</dbReference>
<dbReference type="InterPro" id="IPR013694">
    <property type="entry name" value="VIT"/>
</dbReference>
<dbReference type="OrthoDB" id="1729737at2759"/>
<keyword evidence="2" id="KW-0547">Nucleotide-binding</keyword>
<dbReference type="PROSITE" id="PS50234">
    <property type="entry name" value="VWFA"/>
    <property type="match status" value="1"/>
</dbReference>
<feature type="domain" description="VIT" evidence="8">
    <location>
        <begin position="618"/>
        <end position="746"/>
    </location>
</feature>
<feature type="domain" description="VWFA" evidence="6">
    <location>
        <begin position="883"/>
        <end position="1061"/>
    </location>
</feature>
<dbReference type="SMART" id="SM00609">
    <property type="entry name" value="VIT"/>
    <property type="match status" value="1"/>
</dbReference>
<feature type="domain" description="PARP catalytic" evidence="7">
    <location>
        <begin position="376"/>
        <end position="582"/>
    </location>
</feature>
<proteinExistence type="inferred from homology"/>
<evidence type="ECO:0000256" key="5">
    <source>
        <dbReference type="SAM" id="MobiDB-lite"/>
    </source>
</evidence>
<organism evidence="9 10">
    <name type="scientific">Adineta ricciae</name>
    <name type="common">Rotifer</name>
    <dbReference type="NCBI Taxonomy" id="249248"/>
    <lineage>
        <taxon>Eukaryota</taxon>
        <taxon>Metazoa</taxon>
        <taxon>Spiralia</taxon>
        <taxon>Gnathifera</taxon>
        <taxon>Rotifera</taxon>
        <taxon>Eurotatoria</taxon>
        <taxon>Bdelloidea</taxon>
        <taxon>Adinetida</taxon>
        <taxon>Adinetidae</taxon>
        <taxon>Adineta</taxon>
    </lineage>
</organism>
<dbReference type="InterPro" id="IPR036465">
    <property type="entry name" value="vWFA_dom_sf"/>
</dbReference>
<dbReference type="EMBL" id="CAJNOJ010000205">
    <property type="protein sequence ID" value="CAF1286936.1"/>
    <property type="molecule type" value="Genomic_DNA"/>
</dbReference>
<evidence type="ECO:0000256" key="4">
    <source>
        <dbReference type="RuleBase" id="RU362114"/>
    </source>
</evidence>
<dbReference type="GO" id="GO:0005524">
    <property type="term" value="F:ATP binding"/>
    <property type="evidence" value="ECO:0007669"/>
    <property type="project" value="UniProtKB-KW"/>
</dbReference>
<reference evidence="9" key="1">
    <citation type="submission" date="2021-02" db="EMBL/GenBank/DDBJ databases">
        <authorList>
            <person name="Nowell W R."/>
        </authorList>
    </citation>
    <scope>NUCLEOTIDE SEQUENCE</scope>
</reference>
<dbReference type="SMART" id="SM00327">
    <property type="entry name" value="VWA"/>
    <property type="match status" value="1"/>
</dbReference>
<dbReference type="InterPro" id="IPR002035">
    <property type="entry name" value="VWF_A"/>
</dbReference>
<dbReference type="PROSITE" id="PS51059">
    <property type="entry name" value="PARP_CATALYTIC"/>
    <property type="match status" value="1"/>
</dbReference>
<dbReference type="Gene3D" id="3.40.50.410">
    <property type="entry name" value="von Willebrand factor, type A domain"/>
    <property type="match status" value="1"/>
</dbReference>
<sequence>MSSSSASTLYGKTILLELGYEKGFKAKQELINFLREQHARVSYILTASTDYVFTTNNVDNSKTRRARQLGIPLIDVDYIQQYRSSSSGRISTDINKFLIKSSEDQENFTRTGTINVSESRPNMCKINKFDANKIKLWNSTDENLPCFDELTHGAIGKWAIFKETTDNSHVFFVLELQIIPVQYYNPSTSDYRLRFRYEKQTITEGKQQDKKISFQYAFGNDPNEQQQLFAFYYNRISTMPRITRIRDMLPNQLGSKLLLRSLFIHRLDTQILDENVCQLIESIWLESVGDVNKILSVSPEFITLKTIVEAEAALLELKTTNDSAAATRFYSLLPHQPSCQIDLVKNRRALIEKLDLCQMLRDMLTVNELTNWNVKAPIEAKYRALKCYIEVLSSSTPEYKNIAKLIQSSSDSSEQVLIHNIFSVAKQSDSLNFRSTLSHQRQLFHGSKYSNFLGILSRGLVMPKMVVEDFGVVRTDIGCLGYGIYFSDSISTSLKYTTASTARPGRRLLCICQVALGESANYYSFAPNLTKPPDGFQSTHGVKRTEDNQSMFTDNEYAIYQLDQQLLHYVVEVSWAPKDALNIQLERLPIVHHQQCALDCVSVDVPTTIDDEIIEIAEQDYGLICPASGKIIPLRSFHLRAQVVDTTVEVVLYQVYYNTSSTPIEAKYVFPLDENSTVCGFEAHINDKVIKGVVKEKEQAKQEYREAIAKGHGAYLMHQEEAQVFSVAVGNLPANTEVIIKITYVAELEIENGDIMFRLPAKMTSWQSKQAIEARDQSILRSIGMIDEKVEFTFRASIRMPYNITKLFSPTHRLRRKITNCIAMVELVDNILLDRDFILSITLNSPNLPRISIETLEDSSSQACMLTFYPKFEAPAHSREEIEIIFIVDVSNSMDGTHVHQAKQLAHLFLTNLSINDVKTYFNIITFGSDNDECFPMSVPTTKENLDKAKHFVLHSLIHRGNTDLFSVLHRYSLLPSKFSRQFILLSDGHIHDLQSILILLKHQSTFCRDRLFTCSVGNVANKHCLKQLANEASGGGLTIIFDSNYRSKWKAKVLNLLEHVRQPCVTSVSINWDGHIDEQERFHMQAPKTIRSLFNGMRITVYRFVQNCHKATLTAMVDGQEFVTTVFSNPMTMTRGRILHCLTARAIIDDYANGLLDADESENELIKVQYKRDLIDLSIKHSVVSAYTSFVAIEERDTKSNVENHQPGVRLLDIMLESDTDLLPYMGWDGDVSNASLMKQKLIDACTLLDSTPIQRKKEVIVDIEKLCESISYRASGDAKCEIMMNIIRTCRHSLKEYAKADEIEQKMRRDILMEMVGATAEERQVLEQQCQANNLIFTDDEMALLSSYDEISDPFEANFKKLTPIDQTKKMRELTTTLEEKIDLDNGCFLPTISTGENIPPSLVVEEQNLPTVEQDPWENILQELATKDDWSTTDFGFLDCLDETSYVEITSRLDEVRSRRMRMFQDAEIEEKDGDVDVSSLVNLPLGGEDLPADLNLRLESNVGYVPTPNNEKAMEENDEMDTRASSVTLLSKPEHGTATSRAATPVASTIESDTLYRRISLVDATALNASRHRSGCMSSSAPSESKIKTRVPDQPLSGRHGGPSRVMNEPASLHTRADDKAVSERSQFVLINQDEQRRETRSPIKHMSTEELKLQSEQVELSRLVSNARLKKENRKQEMRGEKNVVEDIIDISAFYQNPMPMCDLLLLDVCPLGLGIGDIHGQMHTLIRRNTTIPTRTQFWPIFTNAYAYQATATIRIFEGEHKLTKYNEFLGEFDLSGLTSNLTSRTLQISVRMDIDANGILRVDAEEELSGAKATYTVHSSEKRLSSDDIQRHLIFVEGQTNAAAKSAYDRTLDDPLCQLGGQVQVMQHNFSGEFANTDPLGWLSPVSICQYICESIDQTTDISLLRKLKDVCSTSTIINELMKLQFEDGSFTLNKQLADVFHLDCAVFQSLEHYLAEHGFKSLALNLQNEILRLIGTGVILLWLVHQSQASHSDSLGFSFSIEQIKIHLCMDYPSDIHGQILKAIEFYQRVSQQHGIYCKQLELEGSSWNMFVQYLFFADGCHKTNSI</sequence>
<feature type="region of interest" description="Disordered" evidence="5">
    <location>
        <begin position="1577"/>
        <end position="1655"/>
    </location>
</feature>
<dbReference type="Pfam" id="PF13768">
    <property type="entry name" value="VWA_3"/>
    <property type="match status" value="1"/>
</dbReference>
<dbReference type="Gene3D" id="3.90.228.10">
    <property type="match status" value="1"/>
</dbReference>
<name>A0A815CQE7_ADIRI</name>
<dbReference type="InterPro" id="IPR031273">
    <property type="entry name" value="PARP4"/>
</dbReference>
<dbReference type="SUPFAM" id="SSF100920">
    <property type="entry name" value="Heat shock protein 70kD (HSP70), peptide-binding domain"/>
    <property type="match status" value="1"/>
</dbReference>
<dbReference type="SUPFAM" id="SSF53300">
    <property type="entry name" value="vWA-like"/>
    <property type="match status" value="1"/>
</dbReference>
<evidence type="ECO:0000256" key="1">
    <source>
        <dbReference type="ARBA" id="ARBA00007381"/>
    </source>
</evidence>
<evidence type="ECO:0000259" key="6">
    <source>
        <dbReference type="PROSITE" id="PS50234"/>
    </source>
</evidence>
<evidence type="ECO:0000256" key="3">
    <source>
        <dbReference type="ARBA" id="ARBA00022840"/>
    </source>
</evidence>
<evidence type="ECO:0000256" key="2">
    <source>
        <dbReference type="ARBA" id="ARBA00022741"/>
    </source>
</evidence>
<dbReference type="GO" id="GO:0140662">
    <property type="term" value="F:ATP-dependent protein folding chaperone"/>
    <property type="evidence" value="ECO:0007669"/>
    <property type="project" value="InterPro"/>
</dbReference>
<dbReference type="Pfam" id="PF00644">
    <property type="entry name" value="PARP"/>
    <property type="match status" value="1"/>
</dbReference>
<dbReference type="PANTHER" id="PTHR46530">
    <property type="entry name" value="PROTEIN MONO-ADP-RIBOSYLTRANSFERASE PARP4"/>
    <property type="match status" value="1"/>
</dbReference>
<dbReference type="GO" id="GO:0003950">
    <property type="term" value="F:NAD+ poly-ADP-ribosyltransferase activity"/>
    <property type="evidence" value="ECO:0007669"/>
    <property type="project" value="UniProtKB-UniRule"/>
</dbReference>
<dbReference type="PRINTS" id="PR00301">
    <property type="entry name" value="HEATSHOCK70"/>
</dbReference>
<dbReference type="InterPro" id="IPR012317">
    <property type="entry name" value="Poly(ADP-ribose)pol_cat_dom"/>
</dbReference>
<evidence type="ECO:0000313" key="10">
    <source>
        <dbReference type="Proteomes" id="UP000663852"/>
    </source>
</evidence>
<accession>A0A815CQE7</accession>
<dbReference type="InterPro" id="IPR036616">
    <property type="entry name" value="Poly(ADP-ribose)pol_reg_dom_sf"/>
</dbReference>
<dbReference type="InterPro" id="IPR013126">
    <property type="entry name" value="Hsp_70_fam"/>
</dbReference>
<dbReference type="InterPro" id="IPR058904">
    <property type="entry name" value="PARP4_MVP-ID"/>
</dbReference>
<keyword evidence="4" id="KW-0328">Glycosyltransferase</keyword>
<keyword evidence="4" id="KW-0520">NAD</keyword>
<gene>
    <name evidence="9" type="ORF">EDS130_LOCUS29868</name>
</gene>
<dbReference type="InterPro" id="IPR029047">
    <property type="entry name" value="HSP70_peptide-bd_sf"/>
</dbReference>
<dbReference type="Gene3D" id="2.60.34.10">
    <property type="entry name" value="Substrate Binding Domain Of DNAk, Chain A, domain 1"/>
    <property type="match status" value="1"/>
</dbReference>
<dbReference type="EC" id="2.4.2.-" evidence="4"/>
<dbReference type="SUPFAM" id="SSF47587">
    <property type="entry name" value="Domain of poly(ADP-ribose) polymerase"/>
    <property type="match status" value="1"/>
</dbReference>
<keyword evidence="4" id="KW-0808">Transferase</keyword>
<evidence type="ECO:0000313" key="9">
    <source>
        <dbReference type="EMBL" id="CAF1286936.1"/>
    </source>
</evidence>
<dbReference type="Pfam" id="PF00012">
    <property type="entry name" value="HSP70"/>
    <property type="match status" value="1"/>
</dbReference>
<comment type="caution">
    <text evidence="9">The sequence shown here is derived from an EMBL/GenBank/DDBJ whole genome shotgun (WGS) entry which is preliminary data.</text>
</comment>
<dbReference type="Pfam" id="PF26156">
    <property type="entry name" value="PARP4_MVP-ID"/>
    <property type="match status" value="1"/>
</dbReference>
<feature type="compositionally biased region" description="Basic and acidic residues" evidence="5">
    <location>
        <begin position="1638"/>
        <end position="1655"/>
    </location>
</feature>
<comment type="similarity">
    <text evidence="1">Belongs to the heat shock protein 70 family.</text>
</comment>
<evidence type="ECO:0000259" key="7">
    <source>
        <dbReference type="PROSITE" id="PS51059"/>
    </source>
</evidence>
<keyword evidence="3" id="KW-0067">ATP-binding</keyword>
<dbReference type="PANTHER" id="PTHR46530:SF1">
    <property type="entry name" value="PROTEIN MONO-ADP-RIBOSYLTRANSFERASE PARP4"/>
    <property type="match status" value="1"/>
</dbReference>
<dbReference type="GO" id="GO:0005737">
    <property type="term" value="C:cytoplasm"/>
    <property type="evidence" value="ECO:0007669"/>
    <property type="project" value="TreeGrafter"/>
</dbReference>
<dbReference type="Pfam" id="PF08487">
    <property type="entry name" value="VIT"/>
    <property type="match status" value="1"/>
</dbReference>
<dbReference type="SUPFAM" id="SSF56399">
    <property type="entry name" value="ADP-ribosylation"/>
    <property type="match status" value="1"/>
</dbReference>